<keyword evidence="1 3" id="KW-0547">Nucleotide-binding</keyword>
<dbReference type="STRING" id="631362.Thi970DRAFT_00129"/>
<dbReference type="GO" id="GO:0003677">
    <property type="term" value="F:DNA binding"/>
    <property type="evidence" value="ECO:0007669"/>
    <property type="project" value="InterPro"/>
</dbReference>
<organism evidence="6 7">
    <name type="scientific">Thiorhodovibrio frisius</name>
    <dbReference type="NCBI Taxonomy" id="631362"/>
    <lineage>
        <taxon>Bacteria</taxon>
        <taxon>Pseudomonadati</taxon>
        <taxon>Pseudomonadota</taxon>
        <taxon>Gammaproteobacteria</taxon>
        <taxon>Chromatiales</taxon>
        <taxon>Chromatiaceae</taxon>
        <taxon>Thiorhodovibrio</taxon>
    </lineage>
</organism>
<feature type="compositionally biased region" description="Polar residues" evidence="4">
    <location>
        <begin position="1349"/>
        <end position="1366"/>
    </location>
</feature>
<dbReference type="CDD" id="cd01127">
    <property type="entry name" value="TrwB_TraG_TraD_VirD4"/>
    <property type="match status" value="1"/>
</dbReference>
<feature type="domain" description="FtsK" evidence="5">
    <location>
        <begin position="1532"/>
        <end position="1731"/>
    </location>
</feature>
<reference evidence="7" key="1">
    <citation type="submission" date="2011-06" db="EMBL/GenBank/DDBJ databases">
        <authorList>
            <consortium name="US DOE Joint Genome Institute (JGI-PGF)"/>
            <person name="Lucas S."/>
            <person name="Han J."/>
            <person name="Lapidus A."/>
            <person name="Cheng J.-F."/>
            <person name="Goodwin L."/>
            <person name="Pitluck S."/>
            <person name="Peters L."/>
            <person name="Land M.L."/>
            <person name="Hauser L."/>
            <person name="Vogl K."/>
            <person name="Liu Z."/>
            <person name="Overmann J."/>
            <person name="Frigaard N.-U."/>
            <person name="Bryant D.A."/>
            <person name="Woyke T.J."/>
        </authorList>
    </citation>
    <scope>NUCLEOTIDE SEQUENCE [LARGE SCALE GENOMIC DNA]</scope>
    <source>
        <strain evidence="7">970</strain>
    </source>
</reference>
<keyword evidence="7" id="KW-1185">Reference proteome</keyword>
<feature type="binding site" evidence="3">
    <location>
        <begin position="1557"/>
        <end position="1564"/>
    </location>
    <ligand>
        <name>ATP</name>
        <dbReference type="ChEBI" id="CHEBI:30616"/>
    </ligand>
</feature>
<gene>
    <name evidence="6" type="ORF">Thi970DRAFT_00129</name>
</gene>
<dbReference type="SUPFAM" id="SSF52540">
    <property type="entry name" value="P-loop containing nucleoside triphosphate hydrolases"/>
    <property type="match status" value="1"/>
</dbReference>
<evidence type="ECO:0000259" key="5">
    <source>
        <dbReference type="PROSITE" id="PS50901"/>
    </source>
</evidence>
<dbReference type="RefSeq" id="WP_009146615.1">
    <property type="nucleotide sequence ID" value="NZ_CP121471.1"/>
</dbReference>
<evidence type="ECO:0000256" key="4">
    <source>
        <dbReference type="SAM" id="MobiDB-lite"/>
    </source>
</evidence>
<dbReference type="PANTHER" id="PTHR22683">
    <property type="entry name" value="SPORULATION PROTEIN RELATED"/>
    <property type="match status" value="1"/>
</dbReference>
<reference evidence="6 7" key="2">
    <citation type="submission" date="2011-11" db="EMBL/GenBank/DDBJ databases">
        <authorList>
            <consortium name="US DOE Joint Genome Institute"/>
            <person name="Lucas S."/>
            <person name="Han J."/>
            <person name="Lapidus A."/>
            <person name="Cheng J.-F."/>
            <person name="Goodwin L."/>
            <person name="Pitluck S."/>
            <person name="Peters L."/>
            <person name="Ovchinnikova G."/>
            <person name="Zhang X."/>
            <person name="Detter J.C."/>
            <person name="Han C."/>
            <person name="Tapia R."/>
            <person name="Land M."/>
            <person name="Hauser L."/>
            <person name="Kyrpides N."/>
            <person name="Ivanova N."/>
            <person name="Pagani I."/>
            <person name="Vogl K."/>
            <person name="Liu Z."/>
            <person name="Overmann J."/>
            <person name="Frigaard N.-U."/>
            <person name="Bryant D."/>
            <person name="Woyke T."/>
        </authorList>
    </citation>
    <scope>NUCLEOTIDE SEQUENCE [LARGE SCALE GENOMIC DNA]</scope>
    <source>
        <strain evidence="6 7">970</strain>
    </source>
</reference>
<evidence type="ECO:0000313" key="6">
    <source>
        <dbReference type="EMBL" id="EIC23992.1"/>
    </source>
</evidence>
<keyword evidence="2 3" id="KW-0067">ATP-binding</keyword>
<dbReference type="HOGENOM" id="CLU_002390_0_0_6"/>
<dbReference type="InterPro" id="IPR050206">
    <property type="entry name" value="FtsK/SpoIIIE/SftA"/>
</dbReference>
<evidence type="ECO:0000256" key="1">
    <source>
        <dbReference type="ARBA" id="ARBA00022741"/>
    </source>
</evidence>
<feature type="region of interest" description="Disordered" evidence="4">
    <location>
        <begin position="1337"/>
        <end position="1395"/>
    </location>
</feature>
<evidence type="ECO:0000313" key="7">
    <source>
        <dbReference type="Proteomes" id="UP000002964"/>
    </source>
</evidence>
<evidence type="ECO:0000256" key="3">
    <source>
        <dbReference type="PROSITE-ProRule" id="PRU00289"/>
    </source>
</evidence>
<dbReference type="PROSITE" id="PS50901">
    <property type="entry name" value="FTSK"/>
    <property type="match status" value="1"/>
</dbReference>
<dbReference type="InterPro" id="IPR002543">
    <property type="entry name" value="FtsK_dom"/>
</dbReference>
<dbReference type="Pfam" id="PF01580">
    <property type="entry name" value="FtsK_SpoIIIE"/>
    <property type="match status" value="1"/>
</dbReference>
<dbReference type="Gene3D" id="3.40.50.300">
    <property type="entry name" value="P-loop containing nucleotide triphosphate hydrolases"/>
    <property type="match status" value="1"/>
</dbReference>
<protein>
    <submittedName>
        <fullName evidence="6">DNA segregation ATPase, FtsK/SpoIIIE family</fullName>
    </submittedName>
</protein>
<proteinExistence type="predicted"/>
<dbReference type="PANTHER" id="PTHR22683:SF1">
    <property type="entry name" value="TYPE VII SECRETION SYSTEM PROTEIN ESSC"/>
    <property type="match status" value="1"/>
</dbReference>
<dbReference type="eggNOG" id="COG1674">
    <property type="taxonomic scope" value="Bacteria"/>
</dbReference>
<sequence>MDVASQTPPAPGITTSAAPSDDLKLVAEVAYRNVAAAIRAEPNETVLYSIEGLGRPVTRAVVRAIANGIPKSLVRVHPFFDAPDDPLPAALLSDEPPAHWRNLARDASTMQAIVFAADGSNIDTAGETIAAIRKLDMQALLDDVTPWLEACPFAAPLNQESGDWKYFHDALEGLTRTDLILNLPMFAQFLLRLASEYDNHPVNGALDAALPVLRLPRDAGKLRPLAGPGRRLSPSGWLKTFSKIEKDTRDKLYLRNDRGAPLERSGIVKRADRLAEEGVLSPDARDAVVAMTNDRQIEAGRWTATQEAFVQHTWAQTHRVFTQGRTESKKLGDETIKFFDDEHPATLTDEDKTILKSFTGTPGQDVQDEEREFFLNNREVLRTQRDLHKRWERAIFQQVGTHTDLLAGIVQSLSPLLSRAEVLPDAPRLHIKLDGAEKKSFWQDKNTALCRLLKYRYRGLPEALEPFAHLDFGLCWSKDWESDIHDDNTSRSTEATEFRFSAKLLAASASEDSLGDAPLAQFVWKLPGNVLAGGFAADLHAIAPNEMRSVAALLAGEFLRNPKTDRGQDRRIHLADSNSLLDAYKGGTGELFNPNNPALDMGTAFLTGLERMQAEHMFGNPGTAAVEVLRSAFLAFRDAYTRAIEALVQPGGAGLTHPALLEQAQCYGALLKALRQWAAFPRAYNDLWRAILRIGVATNHGIPIAIVTPLAPLRLAELSAKALQLGDLLRSVFEENREALEQLEVLFDVEAVQLAATYYGDVALSAGASKIRLLAETDRLADYSLLEPPVIDDPGNGGLYDIPPKESVDQFLYVAEHYLEIQPHERANFSCVLYNAESRELPAMLTDKLGRKIETEDDLRCDLILTHDDPTKLRRIYTQQNAAIGGELDAVLASEATRSFLSRLRVGFNDVNDVGGMHHSQADLVLLQEVLSRHALLTWRRFEAAEVPDLRTHKPSAWSRQCPFNPQDQTSAVYLTAPVQPDACQRYVDGLHAVLSTDQKIDGSTHYLPVCQINYGEDRVRSILEKAHAIGDWVVTHDSIADRRLFENHGIRIIRYLTRPGTERKLIVSTRKPSDAIGTTLRERIGYIDPALGTEDLAAIVDTSLEYAARLSGQVVLRAAQNEQRALELLGLALTRRCIARAFDRDADEMVWFFLDDYASWLGHREGKVADILTLVPNRDGETLFFDLVVAESKFVSKQEWRASLTKAKRQLLNTLEGLDRRLLRKTVDPEQSIWCRRLSELFFEHTNPTQMFFEHPAEHWANAVRDGSIPMRLRGGIFEFVYDKDEDFTDLEDETEQLPDGQALFAFNRIQTGQLLKGLAGLSTTMPRCQGLWASEADAKSSDLPGTAETQTPASQTDSHSSKPPGTTPDDGVTSSDNQETHGEADVNQAGAQWPKDIQEFLRARSSETDDPAAREWLERTGTTLRQALLNYGLKPKIVETRLTPNAGLIRFAGSDNLTVEKIKRKQLELKTSHAVDVIRVIPGLGEVIVLVRRPDRVVLALEQLWARRALPATAPQENLNLLLGEREDNGQLLFLNLRGPFGGQPEHAPHCLIAGESGSGKGVLVQNLLLDLCATNAPENLNIVMIDPKAGVDYTWLEEMPHVRDGLLTEQEQAIEALDALVIEMNRRYVLFRDVKAKKLSHYNQKVAADARLPFICLFHDEMTDWMLIPEYRDAVTKAVSQLATKARAAGIHLFFIAQRPDKDALPMQLRANLGNRLALKVADEKNSRIVLDDAGAEDLLGQGHLAAKLSGEGQPILAQVPFLGEEASEELATMIRRFWLPR</sequence>
<name>H8YVQ2_9GAMM</name>
<dbReference type="Proteomes" id="UP000002964">
    <property type="component" value="Unassembled WGS sequence"/>
</dbReference>
<dbReference type="EMBL" id="JH603163">
    <property type="protein sequence ID" value="EIC23992.1"/>
    <property type="molecule type" value="Genomic_DNA"/>
</dbReference>
<accession>H8YVQ2</accession>
<dbReference type="InterPro" id="IPR027417">
    <property type="entry name" value="P-loop_NTPase"/>
</dbReference>
<evidence type="ECO:0000256" key="2">
    <source>
        <dbReference type="ARBA" id="ARBA00022840"/>
    </source>
</evidence>
<dbReference type="GO" id="GO:0005524">
    <property type="term" value="F:ATP binding"/>
    <property type="evidence" value="ECO:0007669"/>
    <property type="project" value="UniProtKB-UniRule"/>
</dbReference>